<feature type="region of interest" description="Disordered" evidence="1">
    <location>
        <begin position="325"/>
        <end position="361"/>
    </location>
</feature>
<dbReference type="EMBL" id="JAAOAM010000029">
    <property type="protein sequence ID" value="KAF5556148.1"/>
    <property type="molecule type" value="Genomic_DNA"/>
</dbReference>
<feature type="region of interest" description="Disordered" evidence="1">
    <location>
        <begin position="270"/>
        <end position="311"/>
    </location>
</feature>
<feature type="transmembrane region" description="Helical" evidence="2">
    <location>
        <begin position="128"/>
        <end position="148"/>
    </location>
</feature>
<sequence length="361" mass="41142">MRGFLVPDHFVADVPGEDEMNLASVVWGISLGITIFTCAKAFQQARSLFRRRRRLNAYAVFVWLEILSSVVMGVIIWLYFRQVVGPSFQYFFSVSICWTVQVQCLIQIITNRVGVLMVSRSQATKLKWVCFIILGLVNISVIVIWVPARLQINQRFVDINKVWDRVEKIIFAVMDAALNFYFIYIVKIHLVAGGLAKYNLLYKVNLALVVISISMDILLVCVMSLPYDFFYAQFHPVVYLLKLHIEMNMADLITKVVRAKKGNCLDSYNHASHSAKNNSRSHHNQISTILARPRSRSGEEDEVELNDRGSRDGIQKTVVTKVVVSGAHEMEDDDVPEHHERAVSETGSSKLQKPYGVEQSW</sequence>
<feature type="transmembrane region" description="Helical" evidence="2">
    <location>
        <begin position="55"/>
        <end position="78"/>
    </location>
</feature>
<keyword evidence="2" id="KW-0812">Transmembrane</keyword>
<feature type="transmembrane region" description="Helical" evidence="2">
    <location>
        <begin position="90"/>
        <end position="108"/>
    </location>
</feature>
<dbReference type="PANTHER" id="PTHR35179">
    <property type="entry name" value="PROTEIN CBG02620"/>
    <property type="match status" value="1"/>
</dbReference>
<dbReference type="AlphaFoldDB" id="A0A8H5N8Z5"/>
<organism evidence="3 4">
    <name type="scientific">Fusarium mexicanum</name>
    <dbReference type="NCBI Taxonomy" id="751941"/>
    <lineage>
        <taxon>Eukaryota</taxon>
        <taxon>Fungi</taxon>
        <taxon>Dikarya</taxon>
        <taxon>Ascomycota</taxon>
        <taxon>Pezizomycotina</taxon>
        <taxon>Sordariomycetes</taxon>
        <taxon>Hypocreomycetidae</taxon>
        <taxon>Hypocreales</taxon>
        <taxon>Nectriaceae</taxon>
        <taxon>Fusarium</taxon>
        <taxon>Fusarium fujikuroi species complex</taxon>
    </lineage>
</organism>
<evidence type="ECO:0000256" key="1">
    <source>
        <dbReference type="SAM" id="MobiDB-lite"/>
    </source>
</evidence>
<feature type="transmembrane region" description="Helical" evidence="2">
    <location>
        <begin position="206"/>
        <end position="227"/>
    </location>
</feature>
<comment type="caution">
    <text evidence="3">The sequence shown here is derived from an EMBL/GenBank/DDBJ whole genome shotgun (WGS) entry which is preliminary data.</text>
</comment>
<dbReference type="Proteomes" id="UP000522262">
    <property type="component" value="Unassembled WGS sequence"/>
</dbReference>
<evidence type="ECO:0000313" key="4">
    <source>
        <dbReference type="Proteomes" id="UP000522262"/>
    </source>
</evidence>
<keyword evidence="2" id="KW-0472">Membrane</keyword>
<feature type="transmembrane region" description="Helical" evidence="2">
    <location>
        <begin position="168"/>
        <end position="186"/>
    </location>
</feature>
<gene>
    <name evidence="3" type="ORF">FMEXI_1281</name>
</gene>
<dbReference type="PANTHER" id="PTHR35179:SF1">
    <property type="entry name" value="INTEGRAL MEMBRANE PROTEIN"/>
    <property type="match status" value="1"/>
</dbReference>
<feature type="compositionally biased region" description="Polar residues" evidence="1">
    <location>
        <begin position="270"/>
        <end position="288"/>
    </location>
</feature>
<accession>A0A8H5N8Z5</accession>
<keyword evidence="4" id="KW-1185">Reference proteome</keyword>
<evidence type="ECO:0000256" key="2">
    <source>
        <dbReference type="SAM" id="Phobius"/>
    </source>
</evidence>
<evidence type="ECO:0008006" key="5">
    <source>
        <dbReference type="Google" id="ProtNLM"/>
    </source>
</evidence>
<feature type="transmembrane region" description="Helical" evidence="2">
    <location>
        <begin position="20"/>
        <end position="43"/>
    </location>
</feature>
<name>A0A8H5N8Z5_9HYPO</name>
<keyword evidence="2" id="KW-1133">Transmembrane helix</keyword>
<evidence type="ECO:0000313" key="3">
    <source>
        <dbReference type="EMBL" id="KAF5556148.1"/>
    </source>
</evidence>
<proteinExistence type="predicted"/>
<protein>
    <recommendedName>
        <fullName evidence="5">Integral membrane protein</fullName>
    </recommendedName>
</protein>
<reference evidence="3 4" key="1">
    <citation type="submission" date="2020-05" db="EMBL/GenBank/DDBJ databases">
        <title>Identification and distribution of gene clusters putatively required for synthesis of sphingolipid metabolism inhibitors in phylogenetically diverse species of the filamentous fungus Fusarium.</title>
        <authorList>
            <person name="Kim H.-S."/>
            <person name="Busman M."/>
            <person name="Brown D.W."/>
            <person name="Divon H."/>
            <person name="Uhlig S."/>
            <person name="Proctor R.H."/>
        </authorList>
    </citation>
    <scope>NUCLEOTIDE SEQUENCE [LARGE SCALE GENOMIC DNA]</scope>
    <source>
        <strain evidence="3 4">NRRL 53147</strain>
    </source>
</reference>